<comment type="caution">
    <text evidence="2">The sequence shown here is derived from an EMBL/GenBank/DDBJ whole genome shotgun (WGS) entry which is preliminary data.</text>
</comment>
<dbReference type="EMBL" id="LXQA010189949">
    <property type="protein sequence ID" value="MCI31776.1"/>
    <property type="molecule type" value="Genomic_DNA"/>
</dbReference>
<sequence>SLIMASPLTIEELAASINSLIVSQQNFQNHVSDEFQGLRSRLPPPGFAPTTTLTTVPATSIKLDIPRFDGSDPMGWIFKINQFFDYHLTPDEQRLRIASFYMDGEALPWFQWMHSNGQILTWSSFLHALETRFAPSQYEDPKGALFKLTQTGS</sequence>
<dbReference type="Proteomes" id="UP000265520">
    <property type="component" value="Unassembled WGS sequence"/>
</dbReference>
<dbReference type="Pfam" id="PF03732">
    <property type="entry name" value="Retrotrans_gag"/>
    <property type="match status" value="1"/>
</dbReference>
<accession>A0A392R7D7</accession>
<reference evidence="2 3" key="1">
    <citation type="journal article" date="2018" name="Front. Plant Sci.">
        <title>Red Clover (Trifolium pratense) and Zigzag Clover (T. medium) - A Picture of Genomic Similarities and Differences.</title>
        <authorList>
            <person name="Dluhosova J."/>
            <person name="Istvanek J."/>
            <person name="Nedelnik J."/>
            <person name="Repkova J."/>
        </authorList>
    </citation>
    <scope>NUCLEOTIDE SEQUENCE [LARGE SCALE GENOMIC DNA]</scope>
    <source>
        <strain evidence="3">cv. 10/8</strain>
        <tissue evidence="2">Leaf</tissue>
    </source>
</reference>
<proteinExistence type="predicted"/>
<feature type="domain" description="Retrotransposon gag" evidence="1">
    <location>
        <begin position="96"/>
        <end position="151"/>
    </location>
</feature>
<organism evidence="2 3">
    <name type="scientific">Trifolium medium</name>
    <dbReference type="NCBI Taxonomy" id="97028"/>
    <lineage>
        <taxon>Eukaryota</taxon>
        <taxon>Viridiplantae</taxon>
        <taxon>Streptophyta</taxon>
        <taxon>Embryophyta</taxon>
        <taxon>Tracheophyta</taxon>
        <taxon>Spermatophyta</taxon>
        <taxon>Magnoliopsida</taxon>
        <taxon>eudicotyledons</taxon>
        <taxon>Gunneridae</taxon>
        <taxon>Pentapetalae</taxon>
        <taxon>rosids</taxon>
        <taxon>fabids</taxon>
        <taxon>Fabales</taxon>
        <taxon>Fabaceae</taxon>
        <taxon>Papilionoideae</taxon>
        <taxon>50 kb inversion clade</taxon>
        <taxon>NPAAA clade</taxon>
        <taxon>Hologalegina</taxon>
        <taxon>IRL clade</taxon>
        <taxon>Trifolieae</taxon>
        <taxon>Trifolium</taxon>
    </lineage>
</organism>
<evidence type="ECO:0000259" key="1">
    <source>
        <dbReference type="Pfam" id="PF03732"/>
    </source>
</evidence>
<keyword evidence="3" id="KW-1185">Reference proteome</keyword>
<name>A0A392R7D7_9FABA</name>
<dbReference type="AlphaFoldDB" id="A0A392R7D7"/>
<protein>
    <submittedName>
        <fullName evidence="2">Retrotransposon-derived protein PEG10-like</fullName>
    </submittedName>
</protein>
<dbReference type="InterPro" id="IPR005162">
    <property type="entry name" value="Retrotrans_gag_dom"/>
</dbReference>
<feature type="non-terminal residue" evidence="2">
    <location>
        <position position="1"/>
    </location>
</feature>
<feature type="non-terminal residue" evidence="2">
    <location>
        <position position="153"/>
    </location>
</feature>
<evidence type="ECO:0000313" key="3">
    <source>
        <dbReference type="Proteomes" id="UP000265520"/>
    </source>
</evidence>
<evidence type="ECO:0000313" key="2">
    <source>
        <dbReference type="EMBL" id="MCI31776.1"/>
    </source>
</evidence>